<evidence type="ECO:0000256" key="4">
    <source>
        <dbReference type="ARBA" id="ARBA00023136"/>
    </source>
</evidence>
<evidence type="ECO:0000313" key="9">
    <source>
        <dbReference type="EMBL" id="QDT31112.1"/>
    </source>
</evidence>
<evidence type="ECO:0000256" key="3">
    <source>
        <dbReference type="ARBA" id="ARBA00022989"/>
    </source>
</evidence>
<dbReference type="InterPro" id="IPR056739">
    <property type="entry name" value="NfeD_membrane"/>
</dbReference>
<comment type="subcellular location">
    <subcellularLocation>
        <location evidence="1">Membrane</location>
        <topology evidence="1">Multi-pass membrane protein</topology>
    </subcellularLocation>
</comment>
<keyword evidence="10" id="KW-1185">Reference proteome</keyword>
<dbReference type="Gene3D" id="2.40.50.140">
    <property type="entry name" value="Nucleic acid-binding proteins"/>
    <property type="match status" value="1"/>
</dbReference>
<dbReference type="InterPro" id="IPR002810">
    <property type="entry name" value="NfeD-like_C"/>
</dbReference>
<keyword evidence="2 6" id="KW-0812">Transmembrane</keyword>
<feature type="compositionally biased region" description="Polar residues" evidence="5">
    <location>
        <begin position="209"/>
        <end position="218"/>
    </location>
</feature>
<dbReference type="EMBL" id="CP036267">
    <property type="protein sequence ID" value="QDT31112.1"/>
    <property type="molecule type" value="Genomic_DNA"/>
</dbReference>
<sequence>MDLSQLGIWLAAFSDFGDSNSTMDDQTLTFVLMLIGFVLLGVELLLPTGGIVGVLCACSFLGSAIFAYRAWADVNPLYWRIYVVTFLALIPITISGVYYLLNNTNFGNRVLLAAPSTEEVTPYQREIEHLQELIGQRGTALSPLTPGGLVQVNGERLHAIGEGFSIESGVPIEVVSTNGTRVVVRLVAADDQPVSEDQQEAKPVENPDSESSASNQPKPTGGILDPFADAETS</sequence>
<gene>
    <name evidence="9" type="ORF">Mal48_03430</name>
</gene>
<dbReference type="SUPFAM" id="SSF141322">
    <property type="entry name" value="NfeD domain-like"/>
    <property type="match status" value="1"/>
</dbReference>
<dbReference type="PANTHER" id="PTHR33507">
    <property type="entry name" value="INNER MEMBRANE PROTEIN YBBJ"/>
    <property type="match status" value="1"/>
</dbReference>
<accession>A0A517QHK1</accession>
<dbReference type="Pfam" id="PF24961">
    <property type="entry name" value="NfeD_membrane"/>
    <property type="match status" value="1"/>
</dbReference>
<dbReference type="KEGG" id="tpol:Mal48_03430"/>
<evidence type="ECO:0000313" key="10">
    <source>
        <dbReference type="Proteomes" id="UP000315724"/>
    </source>
</evidence>
<dbReference type="InterPro" id="IPR052165">
    <property type="entry name" value="Membrane_assoc_protease"/>
</dbReference>
<dbReference type="OrthoDB" id="283587at2"/>
<feature type="transmembrane region" description="Helical" evidence="6">
    <location>
        <begin position="77"/>
        <end position="101"/>
    </location>
</feature>
<evidence type="ECO:0000256" key="6">
    <source>
        <dbReference type="SAM" id="Phobius"/>
    </source>
</evidence>
<dbReference type="GO" id="GO:0016020">
    <property type="term" value="C:membrane"/>
    <property type="evidence" value="ECO:0007669"/>
    <property type="project" value="UniProtKB-SubCell"/>
</dbReference>
<feature type="domain" description="NfeD-like C-terminal" evidence="7">
    <location>
        <begin position="131"/>
        <end position="185"/>
    </location>
</feature>
<keyword evidence="4 6" id="KW-0472">Membrane</keyword>
<feature type="domain" description="NfeD integral membrane" evidence="8">
    <location>
        <begin position="26"/>
        <end position="90"/>
    </location>
</feature>
<proteinExistence type="predicted"/>
<protein>
    <submittedName>
        <fullName evidence="9">Uncharacterized protein</fullName>
    </submittedName>
</protein>
<feature type="region of interest" description="Disordered" evidence="5">
    <location>
        <begin position="190"/>
        <end position="233"/>
    </location>
</feature>
<dbReference type="Pfam" id="PF01957">
    <property type="entry name" value="NfeD"/>
    <property type="match status" value="1"/>
</dbReference>
<evidence type="ECO:0000256" key="5">
    <source>
        <dbReference type="SAM" id="MobiDB-lite"/>
    </source>
</evidence>
<feature type="transmembrane region" description="Helical" evidence="6">
    <location>
        <begin position="27"/>
        <end position="46"/>
    </location>
</feature>
<evidence type="ECO:0000259" key="7">
    <source>
        <dbReference type="Pfam" id="PF01957"/>
    </source>
</evidence>
<feature type="transmembrane region" description="Helical" evidence="6">
    <location>
        <begin position="51"/>
        <end position="71"/>
    </location>
</feature>
<evidence type="ECO:0000259" key="8">
    <source>
        <dbReference type="Pfam" id="PF24961"/>
    </source>
</evidence>
<dbReference type="Proteomes" id="UP000315724">
    <property type="component" value="Chromosome"/>
</dbReference>
<name>A0A517QHK1_9PLAN</name>
<dbReference type="AlphaFoldDB" id="A0A517QHK1"/>
<evidence type="ECO:0000256" key="1">
    <source>
        <dbReference type="ARBA" id="ARBA00004141"/>
    </source>
</evidence>
<reference evidence="9 10" key="1">
    <citation type="submission" date="2019-02" db="EMBL/GenBank/DDBJ databases">
        <title>Deep-cultivation of Planctomycetes and their phenomic and genomic characterization uncovers novel biology.</title>
        <authorList>
            <person name="Wiegand S."/>
            <person name="Jogler M."/>
            <person name="Boedeker C."/>
            <person name="Pinto D."/>
            <person name="Vollmers J."/>
            <person name="Rivas-Marin E."/>
            <person name="Kohn T."/>
            <person name="Peeters S.H."/>
            <person name="Heuer A."/>
            <person name="Rast P."/>
            <person name="Oberbeckmann S."/>
            <person name="Bunk B."/>
            <person name="Jeske O."/>
            <person name="Meyerdierks A."/>
            <person name="Storesund J.E."/>
            <person name="Kallscheuer N."/>
            <person name="Luecker S."/>
            <person name="Lage O.M."/>
            <person name="Pohl T."/>
            <person name="Merkel B.J."/>
            <person name="Hornburger P."/>
            <person name="Mueller R.-W."/>
            <person name="Bruemmer F."/>
            <person name="Labrenz M."/>
            <person name="Spormann A.M."/>
            <person name="Op den Camp H."/>
            <person name="Overmann J."/>
            <person name="Amann R."/>
            <person name="Jetten M.S.M."/>
            <person name="Mascher T."/>
            <person name="Medema M.H."/>
            <person name="Devos D.P."/>
            <person name="Kaster A.-K."/>
            <person name="Ovreas L."/>
            <person name="Rohde M."/>
            <person name="Galperin M.Y."/>
            <person name="Jogler C."/>
        </authorList>
    </citation>
    <scope>NUCLEOTIDE SEQUENCE [LARGE SCALE GENOMIC DNA]</scope>
    <source>
        <strain evidence="9 10">Mal48</strain>
    </source>
</reference>
<evidence type="ECO:0000256" key="2">
    <source>
        <dbReference type="ARBA" id="ARBA00022692"/>
    </source>
</evidence>
<dbReference type="InterPro" id="IPR012340">
    <property type="entry name" value="NA-bd_OB-fold"/>
</dbReference>
<keyword evidence="3 6" id="KW-1133">Transmembrane helix</keyword>
<organism evidence="9 10">
    <name type="scientific">Thalassoglobus polymorphus</name>
    <dbReference type="NCBI Taxonomy" id="2527994"/>
    <lineage>
        <taxon>Bacteria</taxon>
        <taxon>Pseudomonadati</taxon>
        <taxon>Planctomycetota</taxon>
        <taxon>Planctomycetia</taxon>
        <taxon>Planctomycetales</taxon>
        <taxon>Planctomycetaceae</taxon>
        <taxon>Thalassoglobus</taxon>
    </lineage>
</organism>